<proteinExistence type="predicted"/>
<gene>
    <name evidence="2" type="primary">LOC120104548</name>
</gene>
<dbReference type="RefSeq" id="XP_038971781.1">
    <property type="nucleotide sequence ID" value="XM_039115853.1"/>
</dbReference>
<dbReference type="SUPFAM" id="SSF48403">
    <property type="entry name" value="Ankyrin repeat"/>
    <property type="match status" value="1"/>
</dbReference>
<dbReference type="Gene3D" id="1.25.40.20">
    <property type="entry name" value="Ankyrin repeat-containing domain"/>
    <property type="match status" value="1"/>
</dbReference>
<dbReference type="GeneID" id="120104548"/>
<name>A0A8B8ZCF8_PHODC</name>
<dbReference type="Proteomes" id="UP000228380">
    <property type="component" value="Unplaced"/>
</dbReference>
<dbReference type="PANTHER" id="PTHR47303">
    <property type="match status" value="1"/>
</dbReference>
<keyword evidence="1" id="KW-1185">Reference proteome</keyword>
<organism evidence="1 2">
    <name type="scientific">Phoenix dactylifera</name>
    <name type="common">Date palm</name>
    <dbReference type="NCBI Taxonomy" id="42345"/>
    <lineage>
        <taxon>Eukaryota</taxon>
        <taxon>Viridiplantae</taxon>
        <taxon>Streptophyta</taxon>
        <taxon>Embryophyta</taxon>
        <taxon>Tracheophyta</taxon>
        <taxon>Spermatophyta</taxon>
        <taxon>Magnoliopsida</taxon>
        <taxon>Liliopsida</taxon>
        <taxon>Arecaceae</taxon>
        <taxon>Coryphoideae</taxon>
        <taxon>Phoeniceae</taxon>
        <taxon>Phoenix</taxon>
    </lineage>
</organism>
<reference evidence="2" key="1">
    <citation type="submission" date="2025-08" db="UniProtKB">
        <authorList>
            <consortium name="RefSeq"/>
        </authorList>
    </citation>
    <scope>IDENTIFICATION</scope>
    <source>
        <tissue evidence="2">Young leaves</tissue>
    </source>
</reference>
<evidence type="ECO:0000313" key="2">
    <source>
        <dbReference type="RefSeq" id="XP_038971781.1"/>
    </source>
</evidence>
<dbReference type="OrthoDB" id="1930691at2759"/>
<dbReference type="KEGG" id="pda:120104548"/>
<dbReference type="InterPro" id="IPR036770">
    <property type="entry name" value="Ankyrin_rpt-contain_sf"/>
</dbReference>
<sequence length="190" mass="20768">MAAVPISDSPAPLSLGSAWWSLNSFVESAFESAMLGEWEDAADLYNRFEEVRVATIIRTGDTLLHLAVSSRVEGNVKLLTGRIPRYRSRKILGMGNKSGDTPLHLAAALGMRKACLDMARRCPELLTQVRNEHGETPLFKAARHGQRETFRAMQRAALAAGSSLFDLGCCRKSGGDTVLHVALLEEHYGT</sequence>
<dbReference type="PANTHER" id="PTHR47303:SF1">
    <property type="entry name" value="NF-KAPPA-B INHIBITOR BETA"/>
    <property type="match status" value="1"/>
</dbReference>
<evidence type="ECO:0000313" key="1">
    <source>
        <dbReference type="Proteomes" id="UP000228380"/>
    </source>
</evidence>
<accession>A0A8B8ZCF8</accession>
<dbReference type="AlphaFoldDB" id="A0A8B8ZCF8"/>
<protein>
    <submittedName>
        <fullName evidence="2">Protein VAPYRIN</fullName>
    </submittedName>
</protein>